<dbReference type="RefSeq" id="WP_013706493.1">
    <property type="nucleotide sequence ID" value="NC_015388.1"/>
</dbReference>
<proteinExistence type="inferred from homology"/>
<dbReference type="Gene3D" id="1.10.287.470">
    <property type="entry name" value="Helix hairpin bin"/>
    <property type="match status" value="1"/>
</dbReference>
<feature type="domain" description="Multidrug resistance protein MdtA-like C-terminal permuted SH3" evidence="6">
    <location>
        <begin position="308"/>
        <end position="368"/>
    </location>
</feature>
<evidence type="ECO:0000313" key="8">
    <source>
        <dbReference type="Proteomes" id="UP000000483"/>
    </source>
</evidence>
<sequence>MHGHKKGCITLTWIVALLALTILPGGCDSWRKQQAGPPSVPEVAAVVVKPQQVELTTELPGRTSAYLVAEIRPQVNGIIQKRLFREGSDVKVGQLLYQIDPAPFQVALDSAKASLGKAQANLPSIRLKAQRCEELLTDRAVSRQDCDDAAAAMGQAQAEIEYWKTAVEGARINLGYTRVTAPISGRIGRSSVTDGALVTAYQPMSLATIQQLDPIYVDVTQSSAELLRLKRHLEAGRLSKDGNNGRKVHILLEDGTPYPLEGTLQFRDVTVDPTTGSFTLRIVVPNPQHLLLPGMFVRAVIQEGIAEQALLIPQQSVSRNPKGQPITLVVDDANTVQQRLLTLDRAIGDQWLVASGLKIGERVVVEGVMKVQPGISVKVVPWEGPKVGQKVSNVSTSPVQSN</sequence>
<dbReference type="FunFam" id="2.40.420.20:FF:000001">
    <property type="entry name" value="Efflux RND transporter periplasmic adaptor subunit"/>
    <property type="match status" value="1"/>
</dbReference>
<dbReference type="InterPro" id="IPR058624">
    <property type="entry name" value="MdtA-like_HH"/>
</dbReference>
<dbReference type="InterPro" id="IPR006143">
    <property type="entry name" value="RND_pump_MFP"/>
</dbReference>
<gene>
    <name evidence="7" type="ordered locus">Desac_1528</name>
</gene>
<dbReference type="Pfam" id="PF25967">
    <property type="entry name" value="RND-MFP_C"/>
    <property type="match status" value="1"/>
</dbReference>
<dbReference type="Pfam" id="PF25944">
    <property type="entry name" value="Beta-barrel_RND"/>
    <property type="match status" value="1"/>
</dbReference>
<dbReference type="PANTHER" id="PTHR30158:SF3">
    <property type="entry name" value="MULTIDRUG EFFLUX PUMP SUBUNIT ACRA-RELATED"/>
    <property type="match status" value="1"/>
</dbReference>
<accession>F2NCV2</accession>
<dbReference type="InterPro" id="IPR058626">
    <property type="entry name" value="MdtA-like_b-barrel"/>
</dbReference>
<dbReference type="InterPro" id="IPR058625">
    <property type="entry name" value="MdtA-like_BSH"/>
</dbReference>
<reference evidence="8" key="2">
    <citation type="submission" date="2011-03" db="EMBL/GenBank/DDBJ databases">
        <title>The complete genome of Desulfobacca acetoxidans DSM 11109.</title>
        <authorList>
            <consortium name="US DOE Joint Genome Institute (JGI-PGF)"/>
            <person name="Lucas S."/>
            <person name="Copeland A."/>
            <person name="Lapidus A."/>
            <person name="Bruce D."/>
            <person name="Goodwin L."/>
            <person name="Pitluck S."/>
            <person name="Peters L."/>
            <person name="Kyrpides N."/>
            <person name="Mavromatis K."/>
            <person name="Ivanova N."/>
            <person name="Ovchinnikova G."/>
            <person name="Teshima H."/>
            <person name="Detter J.C."/>
            <person name="Han C."/>
            <person name="Land M."/>
            <person name="Hauser L."/>
            <person name="Markowitz V."/>
            <person name="Cheng J.-F."/>
            <person name="Hugenholtz P."/>
            <person name="Woyke T."/>
            <person name="Wu D."/>
            <person name="Spring S."/>
            <person name="Schueler E."/>
            <person name="Brambilla E."/>
            <person name="Klenk H.-P."/>
            <person name="Eisen J.A."/>
        </authorList>
    </citation>
    <scope>NUCLEOTIDE SEQUENCE [LARGE SCALE GENOMIC DNA]</scope>
    <source>
        <strain evidence="8">ATCC 700848 / DSM 11109 / ASRB2</strain>
    </source>
</reference>
<evidence type="ECO:0000259" key="5">
    <source>
        <dbReference type="Pfam" id="PF25944"/>
    </source>
</evidence>
<feature type="domain" description="Multidrug resistance protein MdtA-like beta-barrel" evidence="5">
    <location>
        <begin position="214"/>
        <end position="304"/>
    </location>
</feature>
<comment type="similarity">
    <text evidence="2">Belongs to the membrane fusion protein (MFP) (TC 8.A.1) family.</text>
</comment>
<dbReference type="GO" id="GO:0046677">
    <property type="term" value="P:response to antibiotic"/>
    <property type="evidence" value="ECO:0007669"/>
    <property type="project" value="TreeGrafter"/>
</dbReference>
<dbReference type="Gene3D" id="2.40.50.100">
    <property type="match status" value="1"/>
</dbReference>
<dbReference type="Proteomes" id="UP000000483">
    <property type="component" value="Chromosome"/>
</dbReference>
<dbReference type="Gene3D" id="2.40.30.170">
    <property type="match status" value="1"/>
</dbReference>
<comment type="subcellular location">
    <subcellularLocation>
        <location evidence="1">Cell envelope</location>
    </subcellularLocation>
</comment>
<evidence type="ECO:0000259" key="3">
    <source>
        <dbReference type="Pfam" id="PF25876"/>
    </source>
</evidence>
<dbReference type="SUPFAM" id="SSF111369">
    <property type="entry name" value="HlyD-like secretion proteins"/>
    <property type="match status" value="1"/>
</dbReference>
<dbReference type="AlphaFoldDB" id="F2NCV2"/>
<evidence type="ECO:0000256" key="2">
    <source>
        <dbReference type="ARBA" id="ARBA00009477"/>
    </source>
</evidence>
<dbReference type="GO" id="GO:0022857">
    <property type="term" value="F:transmembrane transporter activity"/>
    <property type="evidence" value="ECO:0007669"/>
    <property type="project" value="InterPro"/>
</dbReference>
<dbReference type="EMBL" id="CP002629">
    <property type="protein sequence ID" value="AEB09383.1"/>
    <property type="molecule type" value="Genomic_DNA"/>
</dbReference>
<dbReference type="STRING" id="880072.Desac_1528"/>
<dbReference type="PANTHER" id="PTHR30158">
    <property type="entry name" value="ACRA/E-RELATED COMPONENT OF DRUG EFFLUX TRANSPORTER"/>
    <property type="match status" value="1"/>
</dbReference>
<dbReference type="NCBIfam" id="TIGR01730">
    <property type="entry name" value="RND_mfp"/>
    <property type="match status" value="1"/>
</dbReference>
<feature type="domain" description="Multidrug resistance protein MdtA-like alpha-helical hairpin" evidence="3">
    <location>
        <begin position="108"/>
        <end position="177"/>
    </location>
</feature>
<dbReference type="Gene3D" id="2.40.420.20">
    <property type="match status" value="1"/>
</dbReference>
<dbReference type="GO" id="GO:0005886">
    <property type="term" value="C:plasma membrane"/>
    <property type="evidence" value="ECO:0007669"/>
    <property type="project" value="UniProtKB-SubCell"/>
</dbReference>
<evidence type="ECO:0000259" key="4">
    <source>
        <dbReference type="Pfam" id="PF25917"/>
    </source>
</evidence>
<dbReference type="HOGENOM" id="CLU_018816_2_1_7"/>
<feature type="domain" description="Multidrug resistance protein MdtA-like barrel-sandwich hybrid" evidence="4">
    <location>
        <begin position="68"/>
        <end position="210"/>
    </location>
</feature>
<keyword evidence="8" id="KW-1185">Reference proteome</keyword>
<protein>
    <submittedName>
        <fullName evidence="7">Efflux transporter, RND family, MFP subunit</fullName>
    </submittedName>
</protein>
<evidence type="ECO:0000256" key="1">
    <source>
        <dbReference type="ARBA" id="ARBA00004196"/>
    </source>
</evidence>
<evidence type="ECO:0000259" key="6">
    <source>
        <dbReference type="Pfam" id="PF25967"/>
    </source>
</evidence>
<dbReference type="KEGG" id="dao:Desac_1528"/>
<dbReference type="InterPro" id="IPR058627">
    <property type="entry name" value="MdtA-like_C"/>
</dbReference>
<dbReference type="eggNOG" id="COG0845">
    <property type="taxonomic scope" value="Bacteria"/>
</dbReference>
<organism evidence="7 8">
    <name type="scientific">Desulfobacca acetoxidans (strain ATCC 700848 / DSM 11109 / ASRB2)</name>
    <dbReference type="NCBI Taxonomy" id="880072"/>
    <lineage>
        <taxon>Bacteria</taxon>
        <taxon>Pseudomonadati</taxon>
        <taxon>Thermodesulfobacteriota</taxon>
        <taxon>Desulfobaccia</taxon>
        <taxon>Desulfobaccales</taxon>
        <taxon>Desulfobaccaceae</taxon>
        <taxon>Desulfobacca</taxon>
    </lineage>
</organism>
<dbReference type="Pfam" id="PF25917">
    <property type="entry name" value="BSH_RND"/>
    <property type="match status" value="1"/>
</dbReference>
<dbReference type="Pfam" id="PF25876">
    <property type="entry name" value="HH_MFP_RND"/>
    <property type="match status" value="1"/>
</dbReference>
<name>F2NCV2_DESAR</name>
<reference evidence="7 8" key="1">
    <citation type="journal article" date="2011" name="Stand. Genomic Sci.">
        <title>Complete genome sequence of the acetate-degrading sulfate reducer Desulfobacca acetoxidans type strain (ASRB2).</title>
        <authorList>
            <person name="Goker M."/>
            <person name="Teshima H."/>
            <person name="Lapidus A."/>
            <person name="Nolan M."/>
            <person name="Lucas S."/>
            <person name="Hammon N."/>
            <person name="Deshpande S."/>
            <person name="Cheng J.F."/>
            <person name="Tapia R."/>
            <person name="Han C."/>
            <person name="Goodwin L."/>
            <person name="Pitluck S."/>
            <person name="Huntemann M."/>
            <person name="Liolios K."/>
            <person name="Ivanova N."/>
            <person name="Pagani I."/>
            <person name="Mavromatis K."/>
            <person name="Ovchinikova G."/>
            <person name="Pati A."/>
            <person name="Chen A."/>
            <person name="Palaniappan K."/>
            <person name="Land M."/>
            <person name="Hauser L."/>
            <person name="Brambilla E.M."/>
            <person name="Rohde M."/>
            <person name="Spring S."/>
            <person name="Detter J.C."/>
            <person name="Woyke T."/>
            <person name="Bristow J."/>
            <person name="Eisen J.A."/>
            <person name="Markowitz V."/>
            <person name="Hugenholtz P."/>
            <person name="Kyrpides N.C."/>
            <person name="Klenk H.P."/>
        </authorList>
    </citation>
    <scope>NUCLEOTIDE SEQUENCE [LARGE SCALE GENOMIC DNA]</scope>
    <source>
        <strain evidence="8">ATCC 700848 / DSM 11109 / ASRB2</strain>
    </source>
</reference>
<evidence type="ECO:0000313" key="7">
    <source>
        <dbReference type="EMBL" id="AEB09383.1"/>
    </source>
</evidence>